<dbReference type="EMBL" id="JAHRIP010029843">
    <property type="protein sequence ID" value="MEQ2292123.1"/>
    <property type="molecule type" value="Genomic_DNA"/>
</dbReference>
<dbReference type="Proteomes" id="UP001469553">
    <property type="component" value="Unassembled WGS sequence"/>
</dbReference>
<protein>
    <submittedName>
        <fullName evidence="2">Uncharacterized protein</fullName>
    </submittedName>
</protein>
<gene>
    <name evidence="2" type="ORF">AMECASPLE_019863</name>
</gene>
<proteinExistence type="predicted"/>
<accession>A0ABV0YE76</accession>
<name>A0ABV0YE76_9TELE</name>
<sequence length="103" mass="10872">MACTCIALYQLPRDPKNTLHYSQSSTHSSTHLHTNSCELLYIAATAAMGQTDSSEAAIQSAPPGPVITISRQVGRSVLAKDTDTDRTGVQTSSPPVTGRTPTT</sequence>
<evidence type="ECO:0000256" key="1">
    <source>
        <dbReference type="SAM" id="MobiDB-lite"/>
    </source>
</evidence>
<evidence type="ECO:0000313" key="3">
    <source>
        <dbReference type="Proteomes" id="UP001469553"/>
    </source>
</evidence>
<feature type="compositionally biased region" description="Polar residues" evidence="1">
    <location>
        <begin position="87"/>
        <end position="103"/>
    </location>
</feature>
<reference evidence="2 3" key="1">
    <citation type="submission" date="2021-06" db="EMBL/GenBank/DDBJ databases">
        <authorList>
            <person name="Palmer J.M."/>
        </authorList>
    </citation>
    <scope>NUCLEOTIDE SEQUENCE [LARGE SCALE GENOMIC DNA]</scope>
    <source>
        <strain evidence="2 3">AS_MEX2019</strain>
        <tissue evidence="2">Muscle</tissue>
    </source>
</reference>
<comment type="caution">
    <text evidence="2">The sequence shown here is derived from an EMBL/GenBank/DDBJ whole genome shotgun (WGS) entry which is preliminary data.</text>
</comment>
<organism evidence="2 3">
    <name type="scientific">Ameca splendens</name>
    <dbReference type="NCBI Taxonomy" id="208324"/>
    <lineage>
        <taxon>Eukaryota</taxon>
        <taxon>Metazoa</taxon>
        <taxon>Chordata</taxon>
        <taxon>Craniata</taxon>
        <taxon>Vertebrata</taxon>
        <taxon>Euteleostomi</taxon>
        <taxon>Actinopterygii</taxon>
        <taxon>Neopterygii</taxon>
        <taxon>Teleostei</taxon>
        <taxon>Neoteleostei</taxon>
        <taxon>Acanthomorphata</taxon>
        <taxon>Ovalentaria</taxon>
        <taxon>Atherinomorphae</taxon>
        <taxon>Cyprinodontiformes</taxon>
        <taxon>Goodeidae</taxon>
        <taxon>Ameca</taxon>
    </lineage>
</organism>
<keyword evidence="3" id="KW-1185">Reference proteome</keyword>
<evidence type="ECO:0000313" key="2">
    <source>
        <dbReference type="EMBL" id="MEQ2292123.1"/>
    </source>
</evidence>
<feature type="region of interest" description="Disordered" evidence="1">
    <location>
        <begin position="77"/>
        <end position="103"/>
    </location>
</feature>